<dbReference type="GO" id="GO:0005829">
    <property type="term" value="C:cytosol"/>
    <property type="evidence" value="ECO:0007669"/>
    <property type="project" value="TreeGrafter"/>
</dbReference>
<evidence type="ECO:0000259" key="2">
    <source>
        <dbReference type="PROSITE" id="PS50943"/>
    </source>
</evidence>
<comment type="caution">
    <text evidence="3">The sequence shown here is derived from an EMBL/GenBank/DDBJ whole genome shotgun (WGS) entry which is preliminary data.</text>
</comment>
<dbReference type="Gene3D" id="2.60.120.10">
    <property type="entry name" value="Jelly Rolls"/>
    <property type="match status" value="1"/>
</dbReference>
<proteinExistence type="predicted"/>
<sequence length="190" mass="20713">MENDDELNRRIAGRLKALRAEKRLTLDELATLSGVSRAMISRIERGDASPTAALLSRLVSALGLSLSAFFEEAEKVTSPLALRADQPVWRDPETGYVRRSVSPFGMPARADLVEVEFPSGKTLSYPALTGQPAMVQHVWLFSGVLEMTADGATHRMLPGDCLFMTLSAPHAFHNPGPEPARYAVIIEKPA</sequence>
<dbReference type="InterPro" id="IPR050807">
    <property type="entry name" value="TransReg_Diox_bact_type"/>
</dbReference>
<dbReference type="Pfam" id="PF01381">
    <property type="entry name" value="HTH_3"/>
    <property type="match status" value="1"/>
</dbReference>
<reference evidence="3 4" key="1">
    <citation type="submission" date="2020-08" db="EMBL/GenBank/DDBJ databases">
        <title>Genomic Encyclopedia of Type Strains, Phase IV (KMG-IV): sequencing the most valuable type-strain genomes for metagenomic binning, comparative biology and taxonomic classification.</title>
        <authorList>
            <person name="Goeker M."/>
        </authorList>
    </citation>
    <scope>NUCLEOTIDE SEQUENCE [LARGE SCALE GENOMIC DNA]</scope>
    <source>
        <strain evidence="3 4">DSM 26385</strain>
    </source>
</reference>
<organism evidence="3 4">
    <name type="scientific">Allorhizobium borbori</name>
    <dbReference type="NCBI Taxonomy" id="485907"/>
    <lineage>
        <taxon>Bacteria</taxon>
        <taxon>Pseudomonadati</taxon>
        <taxon>Pseudomonadota</taxon>
        <taxon>Alphaproteobacteria</taxon>
        <taxon>Hyphomicrobiales</taxon>
        <taxon>Rhizobiaceae</taxon>
        <taxon>Rhizobium/Agrobacterium group</taxon>
        <taxon>Allorhizobium</taxon>
    </lineage>
</organism>
<dbReference type="Proteomes" id="UP000584824">
    <property type="component" value="Unassembled WGS sequence"/>
</dbReference>
<dbReference type="SUPFAM" id="SSF51182">
    <property type="entry name" value="RmlC-like cupins"/>
    <property type="match status" value="1"/>
</dbReference>
<dbReference type="PANTHER" id="PTHR46797:SF10">
    <property type="entry name" value="BLR1115 PROTEIN"/>
    <property type="match status" value="1"/>
</dbReference>
<feature type="domain" description="HTH cro/C1-type" evidence="2">
    <location>
        <begin position="15"/>
        <end position="69"/>
    </location>
</feature>
<dbReference type="RefSeq" id="WP_183792630.1">
    <property type="nucleotide sequence ID" value="NZ_JACIDU010000008.1"/>
</dbReference>
<dbReference type="PANTHER" id="PTHR46797">
    <property type="entry name" value="HTH-TYPE TRANSCRIPTIONAL REGULATOR"/>
    <property type="match status" value="1"/>
</dbReference>
<dbReference type="AlphaFoldDB" id="A0A7W6K260"/>
<dbReference type="InterPro" id="IPR014710">
    <property type="entry name" value="RmlC-like_jellyroll"/>
</dbReference>
<dbReference type="GO" id="GO:0003700">
    <property type="term" value="F:DNA-binding transcription factor activity"/>
    <property type="evidence" value="ECO:0007669"/>
    <property type="project" value="TreeGrafter"/>
</dbReference>
<keyword evidence="1" id="KW-0238">DNA-binding</keyword>
<dbReference type="PROSITE" id="PS50943">
    <property type="entry name" value="HTH_CROC1"/>
    <property type="match status" value="1"/>
</dbReference>
<protein>
    <submittedName>
        <fullName evidence="3">Transcriptional regulator with XRE-family HTH domain</fullName>
    </submittedName>
</protein>
<dbReference type="Pfam" id="PF07883">
    <property type="entry name" value="Cupin_2"/>
    <property type="match status" value="1"/>
</dbReference>
<accession>A0A7W6K260</accession>
<dbReference type="CDD" id="cd02209">
    <property type="entry name" value="cupin_XRE_C"/>
    <property type="match status" value="1"/>
</dbReference>
<dbReference type="SMART" id="SM00530">
    <property type="entry name" value="HTH_XRE"/>
    <property type="match status" value="1"/>
</dbReference>
<dbReference type="GO" id="GO:0003677">
    <property type="term" value="F:DNA binding"/>
    <property type="evidence" value="ECO:0007669"/>
    <property type="project" value="UniProtKB-KW"/>
</dbReference>
<dbReference type="EMBL" id="JACIDU010000008">
    <property type="protein sequence ID" value="MBB4103784.1"/>
    <property type="molecule type" value="Genomic_DNA"/>
</dbReference>
<evidence type="ECO:0000256" key="1">
    <source>
        <dbReference type="ARBA" id="ARBA00023125"/>
    </source>
</evidence>
<dbReference type="InterPro" id="IPR013096">
    <property type="entry name" value="Cupin_2"/>
</dbReference>
<dbReference type="Gene3D" id="1.10.260.40">
    <property type="entry name" value="lambda repressor-like DNA-binding domains"/>
    <property type="match status" value="1"/>
</dbReference>
<keyword evidence="4" id="KW-1185">Reference proteome</keyword>
<name>A0A7W6K260_9HYPH</name>
<dbReference type="InterPro" id="IPR001387">
    <property type="entry name" value="Cro/C1-type_HTH"/>
</dbReference>
<dbReference type="SUPFAM" id="SSF47413">
    <property type="entry name" value="lambda repressor-like DNA-binding domains"/>
    <property type="match status" value="1"/>
</dbReference>
<dbReference type="InterPro" id="IPR010982">
    <property type="entry name" value="Lambda_DNA-bd_dom_sf"/>
</dbReference>
<dbReference type="CDD" id="cd00093">
    <property type="entry name" value="HTH_XRE"/>
    <property type="match status" value="1"/>
</dbReference>
<dbReference type="InterPro" id="IPR011051">
    <property type="entry name" value="RmlC_Cupin_sf"/>
</dbReference>
<evidence type="ECO:0000313" key="3">
    <source>
        <dbReference type="EMBL" id="MBB4103784.1"/>
    </source>
</evidence>
<gene>
    <name evidence="3" type="ORF">GGQ66_002352</name>
</gene>
<evidence type="ECO:0000313" key="4">
    <source>
        <dbReference type="Proteomes" id="UP000584824"/>
    </source>
</evidence>